<dbReference type="EMBL" id="JBEPSH010000001">
    <property type="protein sequence ID" value="MET4575401.1"/>
    <property type="molecule type" value="Genomic_DNA"/>
</dbReference>
<dbReference type="Pfam" id="PF13427">
    <property type="entry name" value="AadA_C"/>
    <property type="match status" value="1"/>
</dbReference>
<keyword evidence="2" id="KW-0046">Antibiotic resistance</keyword>
<organism evidence="9 10">
    <name type="scientific">Ottowia thiooxydans</name>
    <dbReference type="NCBI Taxonomy" id="219182"/>
    <lineage>
        <taxon>Bacteria</taxon>
        <taxon>Pseudomonadati</taxon>
        <taxon>Pseudomonadota</taxon>
        <taxon>Betaproteobacteria</taxon>
        <taxon>Burkholderiales</taxon>
        <taxon>Comamonadaceae</taxon>
        <taxon>Ottowia</taxon>
    </lineage>
</organism>
<sequence>MQHLPPEVRSQIAVVQAALERLLGDKLCGIHLFGSAVDGGLKPCSDIDLMVTVNSPLPEPLQQRLLQTLLAHSAWPGSDPSLRALEVTVVALSEIQPWRYPPRREMQFGEWLRTDIQAGRYEPAMPDNDLAILFTKLRRHSLALHGPDAHVLFEAVPLADLKQSLVDTLSQWQQPSDWEGEERNILLALARIWYTACTGEIAAKDAAAAWAAERLPAAHSALMARAAAAYLSGQPDGLAAIPEQVAHTIHFCRSEIEAVLRVRA</sequence>
<evidence type="ECO:0000256" key="6">
    <source>
        <dbReference type="ARBA" id="ARBA00048566"/>
    </source>
</evidence>
<keyword evidence="9" id="KW-0548">Nucleotidyltransferase</keyword>
<dbReference type="GO" id="GO:0009012">
    <property type="term" value="F:aminoglycoside 3''-adenylyltransferase activity"/>
    <property type="evidence" value="ECO:0007669"/>
    <property type="project" value="UniProtKB-EC"/>
</dbReference>
<evidence type="ECO:0000313" key="10">
    <source>
        <dbReference type="Proteomes" id="UP001549320"/>
    </source>
</evidence>
<dbReference type="Proteomes" id="UP001549320">
    <property type="component" value="Unassembled WGS sequence"/>
</dbReference>
<evidence type="ECO:0000256" key="5">
    <source>
        <dbReference type="ARBA" id="ARBA00047831"/>
    </source>
</evidence>
<evidence type="ECO:0000256" key="1">
    <source>
        <dbReference type="ARBA" id="ARBA00022679"/>
    </source>
</evidence>
<dbReference type="SUPFAM" id="SSF81301">
    <property type="entry name" value="Nucleotidyltransferase"/>
    <property type="match status" value="1"/>
</dbReference>
<dbReference type="NCBIfam" id="NF010309">
    <property type="entry name" value="PRK13746.1"/>
    <property type="match status" value="1"/>
</dbReference>
<evidence type="ECO:0000256" key="3">
    <source>
        <dbReference type="ARBA" id="ARBA00035126"/>
    </source>
</evidence>
<dbReference type="CDD" id="cd05403">
    <property type="entry name" value="NT_KNTase_like"/>
    <property type="match status" value="1"/>
</dbReference>
<protein>
    <recommendedName>
        <fullName evidence="4">Aminoglycoside (3'') (9) adenylyltransferase</fullName>
        <ecNumber evidence="3">2.7.7.47</ecNumber>
    </recommendedName>
</protein>
<feature type="domain" description="Polymerase nucleotidyl transferase" evidence="7">
    <location>
        <begin position="29"/>
        <end position="95"/>
    </location>
</feature>
<dbReference type="Pfam" id="PF01909">
    <property type="entry name" value="NTP_transf_2"/>
    <property type="match status" value="1"/>
</dbReference>
<dbReference type="InterPro" id="IPR002934">
    <property type="entry name" value="Polymerase_NTP_transf_dom"/>
</dbReference>
<name>A0ABV2Q304_9BURK</name>
<evidence type="ECO:0000259" key="8">
    <source>
        <dbReference type="Pfam" id="PF13427"/>
    </source>
</evidence>
<dbReference type="RefSeq" id="WP_354440821.1">
    <property type="nucleotide sequence ID" value="NZ_JBEPSH010000001.1"/>
</dbReference>
<dbReference type="PIRSF" id="PIRSF000819">
    <property type="entry name" value="Streptomycin_3-adenylyltransf"/>
    <property type="match status" value="1"/>
</dbReference>
<evidence type="ECO:0000256" key="2">
    <source>
        <dbReference type="ARBA" id="ARBA00023251"/>
    </source>
</evidence>
<evidence type="ECO:0000256" key="4">
    <source>
        <dbReference type="ARBA" id="ARBA00035252"/>
    </source>
</evidence>
<evidence type="ECO:0000259" key="7">
    <source>
        <dbReference type="Pfam" id="PF01909"/>
    </source>
</evidence>
<proteinExistence type="predicted"/>
<evidence type="ECO:0000313" key="9">
    <source>
        <dbReference type="EMBL" id="MET4575401.1"/>
    </source>
</evidence>
<keyword evidence="10" id="KW-1185">Reference proteome</keyword>
<comment type="catalytic activity">
    <reaction evidence="5">
        <text>spectinomycin + ATP = 9-O-adenylylspectinomycin + diphosphate</text>
        <dbReference type="Rhea" id="RHEA:63228"/>
        <dbReference type="ChEBI" id="CHEBI:30616"/>
        <dbReference type="ChEBI" id="CHEBI:33019"/>
        <dbReference type="ChEBI" id="CHEBI:146260"/>
        <dbReference type="ChEBI" id="CHEBI:146261"/>
    </reaction>
</comment>
<accession>A0ABV2Q304</accession>
<dbReference type="InterPro" id="IPR024172">
    <property type="entry name" value="AadA/Aad9"/>
</dbReference>
<keyword evidence="1 9" id="KW-0808">Transferase</keyword>
<feature type="domain" description="Adenylyltransferase AadA C-terminal" evidence="8">
    <location>
        <begin position="152"/>
        <end position="252"/>
    </location>
</feature>
<dbReference type="InterPro" id="IPR043519">
    <property type="entry name" value="NT_sf"/>
</dbReference>
<gene>
    <name evidence="9" type="ORF">ABIE13_000498</name>
</gene>
<comment type="caution">
    <text evidence="9">The sequence shown here is derived from an EMBL/GenBank/DDBJ whole genome shotgun (WGS) entry which is preliminary data.</text>
</comment>
<dbReference type="EC" id="2.7.7.47" evidence="3"/>
<dbReference type="InterPro" id="IPR025184">
    <property type="entry name" value="AadA_C"/>
</dbReference>
<comment type="catalytic activity">
    <reaction evidence="6">
        <text>streptomycin + ATP = 3''-O-adenylylstreptomycin + diphosphate</text>
        <dbReference type="Rhea" id="RHEA:20245"/>
        <dbReference type="ChEBI" id="CHEBI:30616"/>
        <dbReference type="ChEBI" id="CHEBI:33019"/>
        <dbReference type="ChEBI" id="CHEBI:58007"/>
        <dbReference type="ChEBI" id="CHEBI:58605"/>
        <dbReference type="EC" id="2.7.7.47"/>
    </reaction>
</comment>
<reference evidence="9 10" key="1">
    <citation type="submission" date="2024-06" db="EMBL/GenBank/DDBJ databases">
        <title>Sorghum-associated microbial communities from plants grown in Nebraska, USA.</title>
        <authorList>
            <person name="Schachtman D."/>
        </authorList>
    </citation>
    <scope>NUCLEOTIDE SEQUENCE [LARGE SCALE GENOMIC DNA]</scope>
    <source>
        <strain evidence="9 10">2709</strain>
    </source>
</reference>
<dbReference type="Gene3D" id="3.30.460.10">
    <property type="entry name" value="Beta Polymerase, domain 2"/>
    <property type="match status" value="1"/>
</dbReference>